<dbReference type="GO" id="GO:0032259">
    <property type="term" value="P:methylation"/>
    <property type="evidence" value="ECO:0007669"/>
    <property type="project" value="UniProtKB-KW"/>
</dbReference>
<dbReference type="Proteomes" id="UP000604381">
    <property type="component" value="Unassembled WGS sequence"/>
</dbReference>
<dbReference type="Pfam" id="PF01135">
    <property type="entry name" value="PCMT"/>
    <property type="match status" value="1"/>
</dbReference>
<dbReference type="Gene3D" id="3.40.50.150">
    <property type="entry name" value="Vaccinia Virus protein VP39"/>
    <property type="match status" value="1"/>
</dbReference>
<keyword evidence="1" id="KW-0489">Methyltransferase</keyword>
<organism evidence="1 2">
    <name type="scientific">Candidatus Amphirhobacter heronislandensis</name>
    <dbReference type="NCBI Taxonomy" id="1732024"/>
    <lineage>
        <taxon>Bacteria</taxon>
        <taxon>Pseudomonadati</taxon>
        <taxon>Pseudomonadota</taxon>
        <taxon>Gammaproteobacteria</taxon>
        <taxon>Candidatus Tethybacterales</taxon>
        <taxon>Candidatus Tethybacteraceae</taxon>
        <taxon>Candidatus Amphirhobacter</taxon>
    </lineage>
</organism>
<dbReference type="InterPro" id="IPR029063">
    <property type="entry name" value="SAM-dependent_MTases_sf"/>
</dbReference>
<evidence type="ECO:0000313" key="2">
    <source>
        <dbReference type="Proteomes" id="UP000604381"/>
    </source>
</evidence>
<keyword evidence="2" id="KW-1185">Reference proteome</keyword>
<name>A0A930UHD1_9GAMM</name>
<feature type="non-terminal residue" evidence="1">
    <location>
        <position position="1"/>
    </location>
</feature>
<reference evidence="1" key="1">
    <citation type="submission" date="2020-10" db="EMBL/GenBank/DDBJ databases">
        <title>An improved Amphimedon queenslandica hologenome assembly reveals how three proteobacterial symbionts can extend the metabolic phenotypic of their marine sponge host.</title>
        <authorList>
            <person name="Degnan B."/>
            <person name="Degnan S."/>
            <person name="Xiang X."/>
        </authorList>
    </citation>
    <scope>NUCLEOTIDE SEQUENCE</scope>
    <source>
        <strain evidence="1">AqS2</strain>
    </source>
</reference>
<protein>
    <submittedName>
        <fullName evidence="1">Protein-L-isoaspartate O-methyltransferase</fullName>
        <ecNumber evidence="1">2.1.1.77</ecNumber>
    </submittedName>
</protein>
<dbReference type="GO" id="GO:0004719">
    <property type="term" value="F:protein-L-isoaspartate (D-aspartate) O-methyltransferase activity"/>
    <property type="evidence" value="ECO:0007669"/>
    <property type="project" value="UniProtKB-EC"/>
</dbReference>
<dbReference type="EC" id="2.1.1.77" evidence="1"/>
<accession>A0A930UHD1</accession>
<dbReference type="EMBL" id="JADHEI010000050">
    <property type="protein sequence ID" value="MBF2735708.1"/>
    <property type="molecule type" value="Genomic_DNA"/>
</dbReference>
<dbReference type="AlphaFoldDB" id="A0A930UHD1"/>
<proteinExistence type="predicted"/>
<comment type="caution">
    <text evidence="1">The sequence shown here is derived from an EMBL/GenBank/DDBJ whole genome shotgun (WGS) entry which is preliminary data.</text>
</comment>
<keyword evidence="1" id="KW-0808">Transferase</keyword>
<gene>
    <name evidence="1" type="primary">pcm</name>
    <name evidence="1" type="ORF">ISN26_06515</name>
</gene>
<sequence length="58" mass="6130">VCAAAREIPTALLEQLAPEGRLVVPQNGADGEKLMVCTKNAQTAHDEVMFVPLIEGLA</sequence>
<evidence type="ECO:0000313" key="1">
    <source>
        <dbReference type="EMBL" id="MBF2735708.1"/>
    </source>
</evidence>